<dbReference type="SUPFAM" id="SSF51182">
    <property type="entry name" value="RmlC-like cupins"/>
    <property type="match status" value="1"/>
</dbReference>
<name>A0ABW5KPE4_9FLAO</name>
<dbReference type="PANTHER" id="PTHR37694:SF1">
    <property type="entry name" value="SLR8022 PROTEIN"/>
    <property type="match status" value="1"/>
</dbReference>
<evidence type="ECO:0000313" key="1">
    <source>
        <dbReference type="EMBL" id="MFD2550886.1"/>
    </source>
</evidence>
<gene>
    <name evidence="1" type="ORF">ACFSQP_03560</name>
</gene>
<dbReference type="RefSeq" id="WP_376891822.1">
    <property type="nucleotide sequence ID" value="NZ_JBHULS010000001.1"/>
</dbReference>
<dbReference type="Gene3D" id="2.60.120.10">
    <property type="entry name" value="Jelly Rolls"/>
    <property type="match status" value="1"/>
</dbReference>
<accession>A0ABW5KPE4</accession>
<dbReference type="PANTHER" id="PTHR37694">
    <property type="entry name" value="SLR8022 PROTEIN"/>
    <property type="match status" value="1"/>
</dbReference>
<keyword evidence="2" id="KW-1185">Reference proteome</keyword>
<dbReference type="Proteomes" id="UP001597472">
    <property type="component" value="Unassembled WGS sequence"/>
</dbReference>
<dbReference type="InterPro" id="IPR014710">
    <property type="entry name" value="RmlC-like_jellyroll"/>
</dbReference>
<evidence type="ECO:0000313" key="2">
    <source>
        <dbReference type="Proteomes" id="UP001597472"/>
    </source>
</evidence>
<dbReference type="EMBL" id="JBHULS010000001">
    <property type="protein sequence ID" value="MFD2550886.1"/>
    <property type="molecule type" value="Genomic_DNA"/>
</dbReference>
<comment type="caution">
    <text evidence="1">The sequence shown here is derived from an EMBL/GenBank/DDBJ whole genome shotgun (WGS) entry which is preliminary data.</text>
</comment>
<dbReference type="InterPro" id="IPR011051">
    <property type="entry name" value="RmlC_Cupin_sf"/>
</dbReference>
<organism evidence="1 2">
    <name type="scientific">Bizionia sediminis</name>
    <dbReference type="NCBI Taxonomy" id="1737064"/>
    <lineage>
        <taxon>Bacteria</taxon>
        <taxon>Pseudomonadati</taxon>
        <taxon>Bacteroidota</taxon>
        <taxon>Flavobacteriia</taxon>
        <taxon>Flavobacteriales</taxon>
        <taxon>Flavobacteriaceae</taxon>
        <taxon>Bizionia</taxon>
    </lineage>
</organism>
<protein>
    <submittedName>
        <fullName evidence="1">Cupin</fullName>
    </submittedName>
</protein>
<reference evidence="2" key="1">
    <citation type="journal article" date="2019" name="Int. J. Syst. Evol. Microbiol.">
        <title>The Global Catalogue of Microorganisms (GCM) 10K type strain sequencing project: providing services to taxonomists for standard genome sequencing and annotation.</title>
        <authorList>
            <consortium name="The Broad Institute Genomics Platform"/>
            <consortium name="The Broad Institute Genome Sequencing Center for Infectious Disease"/>
            <person name="Wu L."/>
            <person name="Ma J."/>
        </authorList>
    </citation>
    <scope>NUCLEOTIDE SEQUENCE [LARGE SCALE GENOMIC DNA]</scope>
    <source>
        <strain evidence="2">KCTC 42587</strain>
    </source>
</reference>
<proteinExistence type="predicted"/>
<sequence>MKTASLLHEITYNETKPAISVLLDNNHSKEIRIVMRKGQLMKEHQAPAPIVISVFEGKVDFGVANKRLLLEKGDLIALDAHEPHDLLCTEDCIVRLSLSKLDSVERVEKVATT</sequence>